<proteinExistence type="predicted"/>
<dbReference type="EMBL" id="KV921260">
    <property type="protein sequence ID" value="ORE23123.1"/>
    <property type="molecule type" value="Genomic_DNA"/>
</dbReference>
<dbReference type="VEuPathDB" id="FungiDB:BCV72DRAFT_228885"/>
<accession>A0A1X0SFU1</accession>
<evidence type="ECO:0000313" key="1">
    <source>
        <dbReference type="EMBL" id="ORE23123.1"/>
    </source>
</evidence>
<sequence length="257" mass="28971">LYHENNISNLEARHSLIGLAMKMSGAERATILASMDPLAVESLFPTLKDLDVRSLVESELLAASYVHPLIQALLCYDDDKVARCSNLIPDNGTDVNHRPDYEVTVFEQCQPSYRTCYRELKGEKFSDTSSIMGFYRLGIFAKLEIVASNLTGVLCFQALGSLITFYTMVHPCSSMFTFVELVTINMPRTKNNIMSLMGFLDELHKIAVYHRTLVKSLAPNAEHPTLSFEFMQGAKKKHCQLRESLLWDQSHPNSVTL</sequence>
<evidence type="ECO:0000313" key="2">
    <source>
        <dbReference type="Proteomes" id="UP000242381"/>
    </source>
</evidence>
<dbReference type="OMA" id="FCEMTSI"/>
<name>A0A1X0SFU1_RHIZD</name>
<dbReference type="AlphaFoldDB" id="A0A1X0SFU1"/>
<dbReference type="Proteomes" id="UP000242381">
    <property type="component" value="Unassembled WGS sequence"/>
</dbReference>
<reference evidence="1 2" key="1">
    <citation type="journal article" date="2016" name="Proc. Natl. Acad. Sci. U.S.A.">
        <title>Lipid metabolic changes in an early divergent fungus govern the establishment of a mutualistic symbiosis with endobacteria.</title>
        <authorList>
            <person name="Lastovetsky O.A."/>
            <person name="Gaspar M.L."/>
            <person name="Mondo S.J."/>
            <person name="LaButti K.M."/>
            <person name="Sandor L."/>
            <person name="Grigoriev I.V."/>
            <person name="Henry S.A."/>
            <person name="Pawlowska T.E."/>
        </authorList>
    </citation>
    <scope>NUCLEOTIDE SEQUENCE [LARGE SCALE GENOMIC DNA]</scope>
    <source>
        <strain evidence="1 2">ATCC 11559</strain>
    </source>
</reference>
<gene>
    <name evidence="1" type="ORF">BCV71DRAFT_170490</name>
</gene>
<organism evidence="1 2">
    <name type="scientific">Rhizopus microsporus</name>
    <dbReference type="NCBI Taxonomy" id="58291"/>
    <lineage>
        <taxon>Eukaryota</taxon>
        <taxon>Fungi</taxon>
        <taxon>Fungi incertae sedis</taxon>
        <taxon>Mucoromycota</taxon>
        <taxon>Mucoromycotina</taxon>
        <taxon>Mucoromycetes</taxon>
        <taxon>Mucorales</taxon>
        <taxon>Mucorineae</taxon>
        <taxon>Rhizopodaceae</taxon>
        <taxon>Rhizopus</taxon>
    </lineage>
</organism>
<feature type="non-terminal residue" evidence="1">
    <location>
        <position position="1"/>
    </location>
</feature>
<protein>
    <submittedName>
        <fullName evidence="1">Uncharacterized protein</fullName>
    </submittedName>
</protein>